<evidence type="ECO:0000259" key="6">
    <source>
        <dbReference type="Pfam" id="PF01485"/>
    </source>
</evidence>
<evidence type="ECO:0000256" key="3">
    <source>
        <dbReference type="ARBA" id="ARBA00022786"/>
    </source>
</evidence>
<reference evidence="8" key="1">
    <citation type="submission" date="2024-02" db="UniProtKB">
        <authorList>
            <consortium name="WormBaseParasite"/>
        </authorList>
    </citation>
    <scope>IDENTIFICATION</scope>
</reference>
<proteinExistence type="predicted"/>
<keyword evidence="2" id="KW-0863">Zinc-finger</keyword>
<dbReference type="AlphaFoldDB" id="A0AAF3FVC2"/>
<dbReference type="CDD" id="cd20335">
    <property type="entry name" value="BRcat_RBR"/>
    <property type="match status" value="1"/>
</dbReference>
<protein>
    <submittedName>
        <fullName evidence="8">IBR domain-containing protein</fullName>
    </submittedName>
</protein>
<evidence type="ECO:0000313" key="7">
    <source>
        <dbReference type="Proteomes" id="UP000887575"/>
    </source>
</evidence>
<keyword evidence="1" id="KW-0479">Metal-binding</keyword>
<evidence type="ECO:0000256" key="4">
    <source>
        <dbReference type="ARBA" id="ARBA00022833"/>
    </source>
</evidence>
<sequence length="883" mass="100269">MSMKKNQQVPEFNDMEFPELAVTQKEAMATRRAAGKGKWHAADRSLRREAAVRAVITKTVHQSEVDHQLGKRRLARLISESGDGLAVEVPYSMNRKARWASALAESLLAYEQPEGAEVTVVEAIQTRANDLATAVHRLNEDGSVTTARANGYTAKTETLRGNASKKRREAKRSARNSRNEPPAELNAESEEEQTPALRIDYTIQRTHVNPRAAMKKAQKIYNRERIIRRAGAFRVDPDDLENGSEMEASIHDDSDIYKPSRDFRFSLADYMSTQVNGIEMVRRASVEATTILDAELEDALRDQDHQLLKISLSAQNNDIVDISKIAQIESFFEAFDLSTIEWKDFHFINQIDSLPKDFPTRWLDADRRRVMMDLTKMITKDEPIEKPLLMVVLEKTRRNHIRIIVNSTMTPSKAFEKDALKDLLSAEGSKGLLSVLQTIGTQVGEWKKDLGLKPSSPSFISRRVLHSTSANSRHLSNVAHTIDHYSMAELLRKENELATDTFERLSSDEWSECDDEEFESVNPIKPVTVKCNSCECSDPAELFEMDDSWECRECLRVQILSQIRSNQLPLQLSLVCAAGQSPYDVLACLLPLPLINFYTRIAATEVLKDSGSAIGELTECPGCAHLAHIDRPNETSSCVCSSCGVLWCVSCGFEPHWPMDCAQRAAWVEKFDKQYSCDTMKDQIDKFIRRITCECGVVIEVGDLVTQAECAMCRLEFDPRTMTLLKPQFQYDSKARKGNYHAKSMPFYHKKVELIQPTQLISKQYSEVATWARGERLSEVKVNTFEKMIRKWDSKEVDRAREARKTLLHLLENGTAWLYLNKKEQGVRVALNALQKQFSEFTLEAERLRVPCDERLHELEISIGNTIDAFKAALQPPKHNKDD</sequence>
<dbReference type="PANTHER" id="PTHR31063">
    <property type="entry name" value="PROTEIN CBG08668"/>
    <property type="match status" value="1"/>
</dbReference>
<accession>A0AAF3FVC2</accession>
<dbReference type="PANTHER" id="PTHR31063:SF3">
    <property type="entry name" value="ENHANCER OF POLYCOMB-LIKE PROTEIN"/>
    <property type="match status" value="1"/>
</dbReference>
<dbReference type="GO" id="GO:0008270">
    <property type="term" value="F:zinc ion binding"/>
    <property type="evidence" value="ECO:0007669"/>
    <property type="project" value="UniProtKB-KW"/>
</dbReference>
<evidence type="ECO:0000313" key="8">
    <source>
        <dbReference type="WBParaSite" id="MBELARI_LOCUS9918"/>
    </source>
</evidence>
<evidence type="ECO:0000256" key="2">
    <source>
        <dbReference type="ARBA" id="ARBA00022771"/>
    </source>
</evidence>
<dbReference type="InterPro" id="IPR002867">
    <property type="entry name" value="IBR_dom"/>
</dbReference>
<evidence type="ECO:0000256" key="1">
    <source>
        <dbReference type="ARBA" id="ARBA00022723"/>
    </source>
</evidence>
<keyword evidence="4" id="KW-0862">Zinc</keyword>
<keyword evidence="7" id="KW-1185">Reference proteome</keyword>
<feature type="compositionally biased region" description="Polar residues" evidence="5">
    <location>
        <begin position="146"/>
        <end position="161"/>
    </location>
</feature>
<dbReference type="Pfam" id="PF01485">
    <property type="entry name" value="IBR"/>
    <property type="match status" value="1"/>
</dbReference>
<dbReference type="WBParaSite" id="MBELARI_LOCUS9918">
    <property type="protein sequence ID" value="MBELARI_LOCUS9918"/>
    <property type="gene ID" value="MBELARI_LOCUS9918"/>
</dbReference>
<name>A0AAF3FVC2_9BILA</name>
<evidence type="ECO:0000256" key="5">
    <source>
        <dbReference type="SAM" id="MobiDB-lite"/>
    </source>
</evidence>
<dbReference type="SUPFAM" id="SSF57850">
    <property type="entry name" value="RING/U-box"/>
    <property type="match status" value="1"/>
</dbReference>
<feature type="compositionally biased region" description="Basic residues" evidence="5">
    <location>
        <begin position="163"/>
        <end position="175"/>
    </location>
</feature>
<feature type="domain" description="IBR" evidence="6">
    <location>
        <begin position="616"/>
        <end position="661"/>
    </location>
</feature>
<dbReference type="Proteomes" id="UP000887575">
    <property type="component" value="Unassembled WGS sequence"/>
</dbReference>
<keyword evidence="3" id="KW-0833">Ubl conjugation pathway</keyword>
<organism evidence="7 8">
    <name type="scientific">Mesorhabditis belari</name>
    <dbReference type="NCBI Taxonomy" id="2138241"/>
    <lineage>
        <taxon>Eukaryota</taxon>
        <taxon>Metazoa</taxon>
        <taxon>Ecdysozoa</taxon>
        <taxon>Nematoda</taxon>
        <taxon>Chromadorea</taxon>
        <taxon>Rhabditida</taxon>
        <taxon>Rhabditina</taxon>
        <taxon>Rhabditomorpha</taxon>
        <taxon>Rhabditoidea</taxon>
        <taxon>Rhabditidae</taxon>
        <taxon>Mesorhabditinae</taxon>
        <taxon>Mesorhabditis</taxon>
    </lineage>
</organism>
<feature type="region of interest" description="Disordered" evidence="5">
    <location>
        <begin position="146"/>
        <end position="197"/>
    </location>
</feature>